<evidence type="ECO:0000256" key="2">
    <source>
        <dbReference type="ARBA" id="ARBA00022692"/>
    </source>
</evidence>
<name>A0A8S1DF83_9INSE</name>
<protein>
    <recommendedName>
        <fullName evidence="9">S-protein homolog</fullName>
    </recommendedName>
</protein>
<dbReference type="EMBL" id="CADEPI010000224">
    <property type="protein sequence ID" value="CAB3381077.1"/>
    <property type="molecule type" value="Genomic_DNA"/>
</dbReference>
<gene>
    <name evidence="7" type="ORF">CLODIP_2_CD11929</name>
</gene>
<accession>A0A8S1DF83</accession>
<evidence type="ECO:0000256" key="4">
    <source>
        <dbReference type="ARBA" id="ARBA00022989"/>
    </source>
</evidence>
<keyword evidence="4" id="KW-0472">Membrane</keyword>
<sequence length="354" mass="40813">MGKARFIFVLLTATAFLVSEFASAEIDDELMEHVFIGTDKYSLMKFHFTNHYPASLFWVNMESGQRATKLSDDQFIDGKATIYLPFDFQLFDLIVTRVAVTKEGTIQSADPSANWTIAPLKANFGMSHCDISYIFNGYGLYVQWNNFRFNHNNFGEHDFSFQVRLGDKGEIDFVYRRVPYNLTALRQTCHCLGESFGVMFSHQEVYNVLPYDEETFELGFSADFAEFTVKDGTVVRFKCSNKRDIFKHVWNWGICDSKHFDHWDYCSVYLKEGQNHADVWLICAVLFGSIILAGCYDVGFGRASEGPRENMQLTNPPNQAGNESSDADDEEDEEYEEITFEWEDNPTRNFNTYV</sequence>
<dbReference type="GO" id="GO:0016020">
    <property type="term" value="C:membrane"/>
    <property type="evidence" value="ECO:0007669"/>
    <property type="project" value="UniProtKB-SubCell"/>
</dbReference>
<keyword evidence="4" id="KW-1133">Transmembrane helix</keyword>
<feature type="chain" id="PRO_5035761068" description="S-protein homolog" evidence="6">
    <location>
        <begin position="25"/>
        <end position="354"/>
    </location>
</feature>
<dbReference type="Proteomes" id="UP000494165">
    <property type="component" value="Unassembled WGS sequence"/>
</dbReference>
<dbReference type="OrthoDB" id="7399873at2759"/>
<feature type="compositionally biased region" description="Acidic residues" evidence="5">
    <location>
        <begin position="325"/>
        <end position="337"/>
    </location>
</feature>
<evidence type="ECO:0000256" key="3">
    <source>
        <dbReference type="ARBA" id="ARBA00022729"/>
    </source>
</evidence>
<feature type="signal peptide" evidence="6">
    <location>
        <begin position="1"/>
        <end position="24"/>
    </location>
</feature>
<keyword evidence="8" id="KW-1185">Reference proteome</keyword>
<feature type="compositionally biased region" description="Polar residues" evidence="5">
    <location>
        <begin position="311"/>
        <end position="322"/>
    </location>
</feature>
<evidence type="ECO:0000313" key="7">
    <source>
        <dbReference type="EMBL" id="CAB3381077.1"/>
    </source>
</evidence>
<organism evidence="7 8">
    <name type="scientific">Cloeon dipterum</name>
    <dbReference type="NCBI Taxonomy" id="197152"/>
    <lineage>
        <taxon>Eukaryota</taxon>
        <taxon>Metazoa</taxon>
        <taxon>Ecdysozoa</taxon>
        <taxon>Arthropoda</taxon>
        <taxon>Hexapoda</taxon>
        <taxon>Insecta</taxon>
        <taxon>Pterygota</taxon>
        <taxon>Palaeoptera</taxon>
        <taxon>Ephemeroptera</taxon>
        <taxon>Pisciforma</taxon>
        <taxon>Baetidae</taxon>
        <taxon>Cloeon</taxon>
    </lineage>
</organism>
<evidence type="ECO:0000313" key="8">
    <source>
        <dbReference type="Proteomes" id="UP000494165"/>
    </source>
</evidence>
<reference evidence="7 8" key="1">
    <citation type="submission" date="2020-04" db="EMBL/GenBank/DDBJ databases">
        <authorList>
            <person name="Alioto T."/>
            <person name="Alioto T."/>
            <person name="Gomez Garrido J."/>
        </authorList>
    </citation>
    <scope>NUCLEOTIDE SEQUENCE [LARGE SCALE GENOMIC DNA]</scope>
</reference>
<keyword evidence="2" id="KW-0812">Transmembrane</keyword>
<dbReference type="PANTHER" id="PTHR13055:SF12">
    <property type="entry name" value="LD40707P"/>
    <property type="match status" value="1"/>
</dbReference>
<evidence type="ECO:0000256" key="5">
    <source>
        <dbReference type="SAM" id="MobiDB-lite"/>
    </source>
</evidence>
<evidence type="ECO:0000256" key="1">
    <source>
        <dbReference type="ARBA" id="ARBA00004479"/>
    </source>
</evidence>
<evidence type="ECO:0000256" key="6">
    <source>
        <dbReference type="SAM" id="SignalP"/>
    </source>
</evidence>
<dbReference type="AlphaFoldDB" id="A0A8S1DF83"/>
<evidence type="ECO:0008006" key="9">
    <source>
        <dbReference type="Google" id="ProtNLM"/>
    </source>
</evidence>
<comment type="caution">
    <text evidence="7">The sequence shown here is derived from an EMBL/GenBank/DDBJ whole genome shotgun (WGS) entry which is preliminary data.</text>
</comment>
<comment type="subcellular location">
    <subcellularLocation>
        <location evidence="1">Membrane</location>
        <topology evidence="1">Single-pass type I membrane protein</topology>
    </subcellularLocation>
</comment>
<dbReference type="InterPro" id="IPR031152">
    <property type="entry name" value="PLXDC"/>
</dbReference>
<feature type="region of interest" description="Disordered" evidence="5">
    <location>
        <begin position="307"/>
        <end position="337"/>
    </location>
</feature>
<keyword evidence="3 6" id="KW-0732">Signal</keyword>
<dbReference type="PANTHER" id="PTHR13055">
    <property type="entry name" value="TUMOR ENDOTHELIAL MARKER 7 RELATED"/>
    <property type="match status" value="1"/>
</dbReference>
<proteinExistence type="predicted"/>